<dbReference type="PATRIC" id="fig|1461584.3.peg.1095"/>
<feature type="domain" description="AB hydrolase-1" evidence="1">
    <location>
        <begin position="3"/>
        <end position="121"/>
    </location>
</feature>
<proteinExistence type="predicted"/>
<dbReference type="Pfam" id="PF12697">
    <property type="entry name" value="Abhydrolase_6"/>
    <property type="match status" value="1"/>
</dbReference>
<dbReference type="AlphaFoldDB" id="A0A078MSG8"/>
<accession>A0A078MSG8</accession>
<reference evidence="2" key="1">
    <citation type="submission" date="2014-07" db="EMBL/GenBank/DDBJ databases">
        <authorList>
            <person name="Urmite Genomes Urmite Genomes"/>
        </authorList>
    </citation>
    <scope>NUCLEOTIDE SEQUENCE</scope>
    <source>
        <strain evidence="2">11W110_air</strain>
    </source>
</reference>
<dbReference type="SUPFAM" id="SSF53474">
    <property type="entry name" value="alpha/beta-Hydrolases"/>
    <property type="match status" value="1"/>
</dbReference>
<dbReference type="InterPro" id="IPR000073">
    <property type="entry name" value="AB_hydrolase_1"/>
</dbReference>
<keyword evidence="2" id="KW-0378">Hydrolase</keyword>
<evidence type="ECO:0000259" key="1">
    <source>
        <dbReference type="Pfam" id="PF12697"/>
    </source>
</evidence>
<name>A0A078MSG8_9MICC</name>
<protein>
    <submittedName>
        <fullName evidence="2">Alpha/beta hydrolase family protein</fullName>
    </submittedName>
</protein>
<evidence type="ECO:0000313" key="2">
    <source>
        <dbReference type="EMBL" id="CEA07781.1"/>
    </source>
</evidence>
<dbReference type="GO" id="GO:0016787">
    <property type="term" value="F:hydrolase activity"/>
    <property type="evidence" value="ECO:0007669"/>
    <property type="project" value="UniProtKB-KW"/>
</dbReference>
<sequence length="172" mass="18366">MDLLFLHGAGGWETDQPLARELGARLDVPVAMPRFPDEDMTAAGWLRGITGAWAGLGAETVVVGHSFGASMALLQLADGWPDPLPRALVLLATPFWGEEGWQADYALPADVDPPAGLPIVLHHCADDDTVPVGHLDRFEALLPRAVVRRHETGGHQFEGRVAAVADDVAGLR</sequence>
<dbReference type="Gene3D" id="3.40.50.1820">
    <property type="entry name" value="alpha/beta hydrolase"/>
    <property type="match status" value="1"/>
</dbReference>
<dbReference type="InterPro" id="IPR029058">
    <property type="entry name" value="AB_hydrolase_fold"/>
</dbReference>
<dbReference type="EMBL" id="LN483070">
    <property type="protein sequence ID" value="CEA07781.1"/>
    <property type="molecule type" value="Genomic_DNA"/>
</dbReference>
<organism evidence="2">
    <name type="scientific">Arthrobacter saudimassiliensis</name>
    <dbReference type="NCBI Taxonomy" id="1461584"/>
    <lineage>
        <taxon>Bacteria</taxon>
        <taxon>Bacillati</taxon>
        <taxon>Actinomycetota</taxon>
        <taxon>Actinomycetes</taxon>
        <taxon>Micrococcales</taxon>
        <taxon>Micrococcaceae</taxon>
        <taxon>Arthrobacter</taxon>
    </lineage>
</organism>
<gene>
    <name evidence="2" type="ORF">BN1051_01104</name>
</gene>